<protein>
    <submittedName>
        <fullName evidence="1">Ketosteroid isomerase-like protein</fullName>
    </submittedName>
</protein>
<dbReference type="EMBL" id="JACCBW010000001">
    <property type="protein sequence ID" value="NYE36134.1"/>
    <property type="molecule type" value="Genomic_DNA"/>
</dbReference>
<dbReference type="Gene3D" id="3.10.450.50">
    <property type="match status" value="1"/>
</dbReference>
<dbReference type="AlphaFoldDB" id="A0A7Y9KR21"/>
<reference evidence="1 2" key="1">
    <citation type="submission" date="2020-07" db="EMBL/GenBank/DDBJ databases">
        <authorList>
            <person name="Partida-Martinez L."/>
            <person name="Huntemann M."/>
            <person name="Clum A."/>
            <person name="Wang J."/>
            <person name="Palaniappan K."/>
            <person name="Ritter S."/>
            <person name="Chen I.-M."/>
            <person name="Stamatis D."/>
            <person name="Reddy T."/>
            <person name="O'Malley R."/>
            <person name="Daum C."/>
            <person name="Shapiro N."/>
            <person name="Ivanova N."/>
            <person name="Kyrpides N."/>
            <person name="Woyke T."/>
        </authorList>
    </citation>
    <scope>NUCLEOTIDE SEQUENCE [LARGE SCALE GENOMIC DNA]</scope>
    <source>
        <strain evidence="1 2">AT2.17</strain>
    </source>
</reference>
<evidence type="ECO:0000313" key="2">
    <source>
        <dbReference type="Proteomes" id="UP000549911"/>
    </source>
</evidence>
<reference evidence="1 2" key="2">
    <citation type="submission" date="2020-08" db="EMBL/GenBank/DDBJ databases">
        <title>The Agave Microbiome: Exploring the role of microbial communities in plant adaptations to desert environments.</title>
        <authorList>
            <person name="Partida-Martinez L.P."/>
        </authorList>
    </citation>
    <scope>NUCLEOTIDE SEQUENCE [LARGE SCALE GENOMIC DNA]</scope>
    <source>
        <strain evidence="1 2">AT2.17</strain>
    </source>
</reference>
<dbReference type="GO" id="GO:0016853">
    <property type="term" value="F:isomerase activity"/>
    <property type="evidence" value="ECO:0007669"/>
    <property type="project" value="UniProtKB-KW"/>
</dbReference>
<keyword evidence="1" id="KW-0413">Isomerase</keyword>
<dbReference type="SUPFAM" id="SSF54427">
    <property type="entry name" value="NTF2-like"/>
    <property type="match status" value="1"/>
</dbReference>
<name>A0A7Y9KR21_9ACTN</name>
<proteinExistence type="predicted"/>
<sequence length="117" mass="12670">MTTQENDLDPSQLPATIRAFVAAHIAREVDAAMRLLVAEPLVVDQDETFAGAEQVRGFLRGAGTEFTYTTELVAARRTDAGHWVAVLHLEGDFPGGVADLDYTFDLAGDLIAAVRIR</sequence>
<dbReference type="RefSeq" id="WP_179618710.1">
    <property type="nucleotide sequence ID" value="NZ_JACCBW010000001.1"/>
</dbReference>
<dbReference type="InterPro" id="IPR032710">
    <property type="entry name" value="NTF2-like_dom_sf"/>
</dbReference>
<accession>A0A7Y9KR21</accession>
<organism evidence="1 2">
    <name type="scientific">Nocardioides cavernae</name>
    <dbReference type="NCBI Taxonomy" id="1921566"/>
    <lineage>
        <taxon>Bacteria</taxon>
        <taxon>Bacillati</taxon>
        <taxon>Actinomycetota</taxon>
        <taxon>Actinomycetes</taxon>
        <taxon>Propionibacteriales</taxon>
        <taxon>Nocardioidaceae</taxon>
        <taxon>Nocardioides</taxon>
    </lineage>
</organism>
<gene>
    <name evidence="1" type="ORF">F4692_001238</name>
</gene>
<evidence type="ECO:0000313" key="1">
    <source>
        <dbReference type="EMBL" id="NYE36134.1"/>
    </source>
</evidence>
<comment type="caution">
    <text evidence="1">The sequence shown here is derived from an EMBL/GenBank/DDBJ whole genome shotgun (WGS) entry which is preliminary data.</text>
</comment>
<dbReference type="Proteomes" id="UP000549911">
    <property type="component" value="Unassembled WGS sequence"/>
</dbReference>
<keyword evidence="2" id="KW-1185">Reference proteome</keyword>